<dbReference type="EC" id="2.1.1.63" evidence="8"/>
<evidence type="ECO:0000256" key="2">
    <source>
        <dbReference type="ARBA" id="ARBA00022603"/>
    </source>
</evidence>
<keyword evidence="2 8" id="KW-0489">Methyltransferase</keyword>
<dbReference type="SUPFAM" id="SSF46767">
    <property type="entry name" value="Methylated DNA-protein cysteine methyltransferase, C-terminal domain"/>
    <property type="match status" value="1"/>
</dbReference>
<dbReference type="AlphaFoldDB" id="A0AAU7FAG1"/>
<evidence type="ECO:0000259" key="7">
    <source>
        <dbReference type="Pfam" id="PF01035"/>
    </source>
</evidence>
<proteinExistence type="predicted"/>
<dbReference type="PROSITE" id="PS00374">
    <property type="entry name" value="MGMT"/>
    <property type="match status" value="1"/>
</dbReference>
<gene>
    <name evidence="8" type="ORF">ABHF33_05395</name>
</gene>
<dbReference type="GO" id="GO:0003908">
    <property type="term" value="F:methylated-DNA-[protein]-cysteine S-methyltransferase activity"/>
    <property type="evidence" value="ECO:0007669"/>
    <property type="project" value="UniProtKB-EC"/>
</dbReference>
<dbReference type="SUPFAM" id="SSF53155">
    <property type="entry name" value="Methylated DNA-protein cysteine methyltransferase domain"/>
    <property type="match status" value="1"/>
</dbReference>
<organism evidence="8">
    <name type="scientific">Chitinibacter mangrovi</name>
    <dbReference type="NCBI Taxonomy" id="3153927"/>
    <lineage>
        <taxon>Bacteria</taxon>
        <taxon>Pseudomonadati</taxon>
        <taxon>Pseudomonadota</taxon>
        <taxon>Betaproteobacteria</taxon>
        <taxon>Neisseriales</taxon>
        <taxon>Chitinibacteraceae</taxon>
        <taxon>Chitinibacter</taxon>
    </lineage>
</organism>
<dbReference type="NCBIfam" id="TIGR00589">
    <property type="entry name" value="ogt"/>
    <property type="match status" value="1"/>
</dbReference>
<sequence length="166" mass="17828">MSESALASRCIALPFGFVQLCATDTAVCRLDFLAEEIACPSTATHALLDEAEQQLLAYARNPAHVFDLPLQLEGTAHQQKVWQQIATIGTGQTRRYAEIASAIASSPRAVGGACGRNPVPIIIPCHRVVAAQGLGGFNANRNGLDWMPIKRWLLAHEGVIERAASQ</sequence>
<dbReference type="EMBL" id="CP157355">
    <property type="protein sequence ID" value="XBM01715.1"/>
    <property type="molecule type" value="Genomic_DNA"/>
</dbReference>
<evidence type="ECO:0000313" key="8">
    <source>
        <dbReference type="EMBL" id="XBM01715.1"/>
    </source>
</evidence>
<keyword evidence="5" id="KW-0234">DNA repair</keyword>
<dbReference type="InterPro" id="IPR036388">
    <property type="entry name" value="WH-like_DNA-bd_sf"/>
</dbReference>
<keyword evidence="3 8" id="KW-0808">Transferase</keyword>
<dbReference type="Pfam" id="PF01035">
    <property type="entry name" value="DNA_binding_1"/>
    <property type="match status" value="1"/>
</dbReference>
<dbReference type="InterPro" id="IPR036217">
    <property type="entry name" value="MethylDNA_cys_MeTrfase_DNAb"/>
</dbReference>
<dbReference type="InterPro" id="IPR001497">
    <property type="entry name" value="MethylDNA_cys_MeTrfase_AS"/>
</dbReference>
<dbReference type="RefSeq" id="WP_348945989.1">
    <property type="nucleotide sequence ID" value="NZ_CP157355.1"/>
</dbReference>
<accession>A0AAU7FAG1</accession>
<evidence type="ECO:0000256" key="4">
    <source>
        <dbReference type="ARBA" id="ARBA00022763"/>
    </source>
</evidence>
<dbReference type="PANTHER" id="PTHR10815:SF13">
    <property type="entry name" value="METHYLATED-DNA--PROTEIN-CYSTEINE METHYLTRANSFERASE"/>
    <property type="match status" value="1"/>
</dbReference>
<protein>
    <submittedName>
        <fullName evidence="8">Methylated-DNA--[protein]-cysteine S-methyltransferase</fullName>
        <ecNumber evidence="8">2.1.1.63</ecNumber>
    </submittedName>
</protein>
<dbReference type="InterPro" id="IPR014048">
    <property type="entry name" value="MethylDNA_cys_MeTrfase_DNA-bd"/>
</dbReference>
<dbReference type="PANTHER" id="PTHR10815">
    <property type="entry name" value="METHYLATED-DNA--PROTEIN-CYSTEINE METHYLTRANSFERASE"/>
    <property type="match status" value="1"/>
</dbReference>
<evidence type="ECO:0000256" key="1">
    <source>
        <dbReference type="ARBA" id="ARBA00001286"/>
    </source>
</evidence>
<reference evidence="8" key="1">
    <citation type="submission" date="2024-05" db="EMBL/GenBank/DDBJ databases">
        <authorList>
            <person name="Yang L."/>
            <person name="Pan L."/>
        </authorList>
    </citation>
    <scope>NUCLEOTIDE SEQUENCE</scope>
    <source>
        <strain evidence="8">FCG-7</strain>
    </source>
</reference>
<name>A0AAU7FAG1_9NEIS</name>
<dbReference type="GO" id="GO:0006281">
    <property type="term" value="P:DNA repair"/>
    <property type="evidence" value="ECO:0007669"/>
    <property type="project" value="UniProtKB-KW"/>
</dbReference>
<evidence type="ECO:0000256" key="3">
    <source>
        <dbReference type="ARBA" id="ARBA00022679"/>
    </source>
</evidence>
<feature type="domain" description="Methylated-DNA-[protein]-cysteine S-methyltransferase DNA binding" evidence="7">
    <location>
        <begin position="77"/>
        <end position="159"/>
    </location>
</feature>
<evidence type="ECO:0000256" key="6">
    <source>
        <dbReference type="ARBA" id="ARBA00049348"/>
    </source>
</evidence>
<comment type="catalytic activity">
    <reaction evidence="6">
        <text>a 6-O-methyl-2'-deoxyguanosine in DNA + L-cysteinyl-[protein] = S-methyl-L-cysteinyl-[protein] + a 2'-deoxyguanosine in DNA</text>
        <dbReference type="Rhea" id="RHEA:24000"/>
        <dbReference type="Rhea" id="RHEA-COMP:10131"/>
        <dbReference type="Rhea" id="RHEA-COMP:10132"/>
        <dbReference type="Rhea" id="RHEA-COMP:11367"/>
        <dbReference type="Rhea" id="RHEA-COMP:11368"/>
        <dbReference type="ChEBI" id="CHEBI:29950"/>
        <dbReference type="ChEBI" id="CHEBI:82612"/>
        <dbReference type="ChEBI" id="CHEBI:85445"/>
        <dbReference type="ChEBI" id="CHEBI:85448"/>
        <dbReference type="EC" id="2.1.1.63"/>
    </reaction>
</comment>
<evidence type="ECO:0000256" key="5">
    <source>
        <dbReference type="ARBA" id="ARBA00023204"/>
    </source>
</evidence>
<dbReference type="GO" id="GO:0032259">
    <property type="term" value="P:methylation"/>
    <property type="evidence" value="ECO:0007669"/>
    <property type="project" value="UniProtKB-KW"/>
</dbReference>
<comment type="catalytic activity">
    <reaction evidence="1">
        <text>a 4-O-methyl-thymidine in DNA + L-cysteinyl-[protein] = a thymidine in DNA + S-methyl-L-cysteinyl-[protein]</text>
        <dbReference type="Rhea" id="RHEA:53428"/>
        <dbReference type="Rhea" id="RHEA-COMP:10131"/>
        <dbReference type="Rhea" id="RHEA-COMP:10132"/>
        <dbReference type="Rhea" id="RHEA-COMP:13555"/>
        <dbReference type="Rhea" id="RHEA-COMP:13556"/>
        <dbReference type="ChEBI" id="CHEBI:29950"/>
        <dbReference type="ChEBI" id="CHEBI:82612"/>
        <dbReference type="ChEBI" id="CHEBI:137386"/>
        <dbReference type="ChEBI" id="CHEBI:137387"/>
        <dbReference type="EC" id="2.1.1.63"/>
    </reaction>
</comment>
<dbReference type="Gene3D" id="3.30.160.70">
    <property type="entry name" value="Methylated DNA-protein cysteine methyltransferase domain"/>
    <property type="match status" value="1"/>
</dbReference>
<dbReference type="KEGG" id="cmav:ABHF33_05395"/>
<dbReference type="CDD" id="cd06445">
    <property type="entry name" value="ATase"/>
    <property type="match status" value="1"/>
</dbReference>
<keyword evidence="4" id="KW-0227">DNA damage</keyword>
<dbReference type="Gene3D" id="1.10.10.10">
    <property type="entry name" value="Winged helix-like DNA-binding domain superfamily/Winged helix DNA-binding domain"/>
    <property type="match status" value="1"/>
</dbReference>
<dbReference type="InterPro" id="IPR036631">
    <property type="entry name" value="MGMT_N_sf"/>
</dbReference>